<name>A0ABC9FEE4_9POAL</name>
<dbReference type="PANTHER" id="PTHR31197">
    <property type="entry name" value="OS01G0612600 PROTEIN"/>
    <property type="match status" value="1"/>
</dbReference>
<protein>
    <submittedName>
        <fullName evidence="3">Uncharacterized protein</fullName>
    </submittedName>
</protein>
<evidence type="ECO:0000256" key="1">
    <source>
        <dbReference type="SAM" id="MobiDB-lite"/>
    </source>
</evidence>
<evidence type="ECO:0000313" key="3">
    <source>
        <dbReference type="EMBL" id="CAL5074011.1"/>
    </source>
</evidence>
<keyword evidence="2" id="KW-1133">Transmembrane helix</keyword>
<dbReference type="Proteomes" id="UP001497457">
    <property type="component" value="Chromosome 6rd"/>
</dbReference>
<dbReference type="PANTHER" id="PTHR31197:SF6">
    <property type="entry name" value="OS09G0451800 PROTEIN"/>
    <property type="match status" value="1"/>
</dbReference>
<feature type="transmembrane region" description="Helical" evidence="2">
    <location>
        <begin position="6"/>
        <end position="24"/>
    </location>
</feature>
<evidence type="ECO:0000313" key="4">
    <source>
        <dbReference type="Proteomes" id="UP001497457"/>
    </source>
</evidence>
<feature type="region of interest" description="Disordered" evidence="1">
    <location>
        <begin position="237"/>
        <end position="272"/>
    </location>
</feature>
<dbReference type="EMBL" id="OZ075116">
    <property type="protein sequence ID" value="CAL5074011.1"/>
    <property type="molecule type" value="Genomic_DNA"/>
</dbReference>
<organism evidence="3 4">
    <name type="scientific">Urochloa decumbens</name>
    <dbReference type="NCBI Taxonomy" id="240449"/>
    <lineage>
        <taxon>Eukaryota</taxon>
        <taxon>Viridiplantae</taxon>
        <taxon>Streptophyta</taxon>
        <taxon>Embryophyta</taxon>
        <taxon>Tracheophyta</taxon>
        <taxon>Spermatophyta</taxon>
        <taxon>Magnoliopsida</taxon>
        <taxon>Liliopsida</taxon>
        <taxon>Poales</taxon>
        <taxon>Poaceae</taxon>
        <taxon>PACMAD clade</taxon>
        <taxon>Panicoideae</taxon>
        <taxon>Panicodae</taxon>
        <taxon>Paniceae</taxon>
        <taxon>Melinidinae</taxon>
        <taxon>Urochloa</taxon>
    </lineage>
</organism>
<dbReference type="AlphaFoldDB" id="A0ABC9FEE4"/>
<dbReference type="Pfam" id="PF07800">
    <property type="entry name" value="DUF1644"/>
    <property type="match status" value="1"/>
</dbReference>
<gene>
    <name evidence="3" type="ORF">URODEC1_LOCUS104962</name>
</gene>
<keyword evidence="2" id="KW-0472">Membrane</keyword>
<sequence>MDSANFILMDFMTSYLILYLTVIFRMTRYMRKKKSSSRQLRLHNQITSSHCTFKRVASQELAFAATEKCAWTDATCPVCMEFPHNAVLLLCSSHDNGCRPYICASNFQHSNCLDQLVESCRKGSSEDTDAIEVACPLCRGEVKGYTLVEPARKKLNHKRRSCMQDGCSYMSTYRELCKHVKKKHPSANPRAVDPLHASRWKRLLFRSSLQDMLCSATSPLLRRLLSAMLQVDEIMASASGEGGDPRGATDDSSQPTADAESADSCSLDLSRC</sequence>
<dbReference type="InterPro" id="IPR012866">
    <property type="entry name" value="DUF1644"/>
</dbReference>
<reference evidence="3" key="1">
    <citation type="submission" date="2024-10" db="EMBL/GenBank/DDBJ databases">
        <authorList>
            <person name="Ryan C."/>
        </authorList>
    </citation>
    <scope>NUCLEOTIDE SEQUENCE [LARGE SCALE GENOMIC DNA]</scope>
</reference>
<keyword evidence="2" id="KW-0812">Transmembrane</keyword>
<proteinExistence type="predicted"/>
<keyword evidence="4" id="KW-1185">Reference proteome</keyword>
<accession>A0ABC9FEE4</accession>
<evidence type="ECO:0000256" key="2">
    <source>
        <dbReference type="SAM" id="Phobius"/>
    </source>
</evidence>